<comment type="similarity">
    <text evidence="1">Belongs to the phosphate acetyltransferase and butyryltransferase family.</text>
</comment>
<proteinExistence type="inferred from homology"/>
<evidence type="ECO:0000256" key="1">
    <source>
        <dbReference type="ARBA" id="ARBA00005656"/>
    </source>
</evidence>
<name>A0A2T4S840_9STAP</name>
<gene>
    <name evidence="7" type="primary">pta</name>
    <name evidence="6" type="ORF">BUZ61_11665</name>
    <name evidence="5" type="ORF">J3T88_01470</name>
    <name evidence="7" type="ORF">NCTC13834_01410</name>
</gene>
<reference evidence="6" key="2">
    <citation type="submission" date="2018-03" db="EMBL/GenBank/DDBJ databases">
        <authorList>
            <person name="Keele B.F."/>
        </authorList>
    </citation>
    <scope>NUCLEOTIDE SEQUENCE</scope>
    <source>
        <strain evidence="6">SNUC 4337</strain>
    </source>
</reference>
<sequence>MQYQHLIEPSNTLTGNVAVLYANDEKMIAVLVKALMMTDIDIYIYDTQDTTEIIRSFNLESQILNRIHTFTFSSDYQLLKQCSEDLSRGKISVLMKGNMKASSLLSFILSNKNFIDNYGFLNHLVCFNVPNYHKTLMVSDVAYNISPTIEEKKQIINNLVHFSKKIGYTHFNIGLLSSVESPHKKIQSSVDAEKIKHIFNREANDYLNIDGPILFDNAISKKNAIQKNIKSNIAGDVDALIVSNTDVGSVLSKSLVYFSNASVASLLLGAKFPIVFTSRTENKQNKLDSLLLALRAQN</sequence>
<reference evidence="6 8" key="1">
    <citation type="journal article" date="2016" name="Front. Microbiol.">
        <title>Comprehensive Phylogenetic Analysis of Bovine Non-aureus Staphylococci Species Based on Whole-Genome Sequencing.</title>
        <authorList>
            <person name="Naushad S."/>
            <person name="Barkema H.W."/>
            <person name="Luby C."/>
            <person name="Condas L.A."/>
            <person name="Nobrega D.B."/>
            <person name="Carson D.A."/>
            <person name="De Buck J."/>
        </authorList>
    </citation>
    <scope>NUCLEOTIDE SEQUENCE [LARGE SCALE GENOMIC DNA]</scope>
    <source>
        <strain evidence="6 8">SNUC 4337</strain>
    </source>
</reference>
<evidence type="ECO:0000313" key="10">
    <source>
        <dbReference type="Proteomes" id="UP000664081"/>
    </source>
</evidence>
<evidence type="ECO:0000256" key="3">
    <source>
        <dbReference type="ARBA" id="ARBA00023315"/>
    </source>
</evidence>
<dbReference type="Gene3D" id="3.40.718.10">
    <property type="entry name" value="Isopropylmalate Dehydrogenase"/>
    <property type="match status" value="1"/>
</dbReference>
<dbReference type="GO" id="GO:0006085">
    <property type="term" value="P:acetyl-CoA biosynthetic process"/>
    <property type="evidence" value="ECO:0007669"/>
    <property type="project" value="UniProtKB-UniPathway"/>
</dbReference>
<evidence type="ECO:0000313" key="6">
    <source>
        <dbReference type="EMBL" id="PTK57852.1"/>
    </source>
</evidence>
<evidence type="ECO:0000313" key="7">
    <source>
        <dbReference type="EMBL" id="SUM55054.1"/>
    </source>
</evidence>
<dbReference type="PIRSF" id="PIRSF000428">
    <property type="entry name" value="P_Ac_trans"/>
    <property type="match status" value="1"/>
</dbReference>
<dbReference type="Proteomes" id="UP000254412">
    <property type="component" value="Unassembled WGS sequence"/>
</dbReference>
<dbReference type="EC" id="2.3.1.8" evidence="7"/>
<dbReference type="PANTHER" id="PTHR43356:SF2">
    <property type="entry name" value="PHOSPHATE ACETYLTRANSFERASE"/>
    <property type="match status" value="1"/>
</dbReference>
<dbReference type="RefSeq" id="WP_103373628.1">
    <property type="nucleotide sequence ID" value="NZ_BMCF01000002.1"/>
</dbReference>
<protein>
    <submittedName>
        <fullName evidence="6">Phosphate butyryltransferase</fullName>
    </submittedName>
    <submittedName>
        <fullName evidence="7">Phosphotransacetylase</fullName>
        <ecNumber evidence="7">2.3.1.8</ecNumber>
    </submittedName>
</protein>
<dbReference type="Proteomes" id="UP000664081">
    <property type="component" value="Unassembled WGS sequence"/>
</dbReference>
<evidence type="ECO:0000259" key="4">
    <source>
        <dbReference type="Pfam" id="PF01515"/>
    </source>
</evidence>
<dbReference type="OrthoDB" id="9774179at2"/>
<keyword evidence="2 6" id="KW-0808">Transferase</keyword>
<dbReference type="EMBL" id="JAFNLT010000001">
    <property type="protein sequence ID" value="MBO1225992.1"/>
    <property type="molecule type" value="Genomic_DNA"/>
</dbReference>
<evidence type="ECO:0000313" key="5">
    <source>
        <dbReference type="EMBL" id="MBO1225992.1"/>
    </source>
</evidence>
<reference evidence="7 9" key="3">
    <citation type="submission" date="2018-06" db="EMBL/GenBank/DDBJ databases">
        <authorList>
            <consortium name="Pathogen Informatics"/>
            <person name="Doyle S."/>
        </authorList>
    </citation>
    <scope>NUCLEOTIDE SEQUENCE [LARGE SCALE GENOMIC DNA]</scope>
    <source>
        <strain evidence="7 9">NCTC13834</strain>
    </source>
</reference>
<dbReference type="AlphaFoldDB" id="A0A2T4S840"/>
<reference evidence="5 10" key="4">
    <citation type="submission" date="2021-03" db="EMBL/GenBank/DDBJ databases">
        <title>Staphylococci and Mammaliicocci in bats.</title>
        <authorList>
            <person name="Fountain K."/>
        </authorList>
    </citation>
    <scope>NUCLEOTIDE SEQUENCE [LARGE SCALE GENOMIC DNA]</scope>
    <source>
        <strain evidence="5 10">18_1_E_SW</strain>
    </source>
</reference>
<accession>A0A2T4S840</accession>
<evidence type="ECO:0000313" key="9">
    <source>
        <dbReference type="Proteomes" id="UP000254412"/>
    </source>
</evidence>
<dbReference type="Pfam" id="PF01515">
    <property type="entry name" value="PTA_PTB"/>
    <property type="match status" value="1"/>
</dbReference>
<keyword evidence="10" id="KW-1185">Reference proteome</keyword>
<dbReference type="GO" id="GO:0008959">
    <property type="term" value="F:phosphate acetyltransferase activity"/>
    <property type="evidence" value="ECO:0007669"/>
    <property type="project" value="UniProtKB-EC"/>
</dbReference>
<dbReference type="PANTHER" id="PTHR43356">
    <property type="entry name" value="PHOSPHATE ACETYLTRANSFERASE"/>
    <property type="match status" value="1"/>
</dbReference>
<evidence type="ECO:0000313" key="8">
    <source>
        <dbReference type="Proteomes" id="UP000240400"/>
    </source>
</evidence>
<dbReference type="SUPFAM" id="SSF53659">
    <property type="entry name" value="Isocitrate/Isopropylmalate dehydrogenase-like"/>
    <property type="match status" value="1"/>
</dbReference>
<dbReference type="InterPro" id="IPR050500">
    <property type="entry name" value="Phos_Acetyltrans/Butyryltrans"/>
</dbReference>
<dbReference type="InterPro" id="IPR002505">
    <property type="entry name" value="PTA_PTB"/>
</dbReference>
<dbReference type="InterPro" id="IPR012147">
    <property type="entry name" value="P_Ac_Bu_trans"/>
</dbReference>
<feature type="domain" description="Phosphate acetyl/butaryl transferase" evidence="4">
    <location>
        <begin position="87"/>
        <end position="293"/>
    </location>
</feature>
<dbReference type="EMBL" id="PZHR01000085">
    <property type="protein sequence ID" value="PTK57852.1"/>
    <property type="molecule type" value="Genomic_DNA"/>
</dbReference>
<dbReference type="UniPathway" id="UPA00340">
    <property type="reaction ID" value="UER00459"/>
</dbReference>
<keyword evidence="3 7" id="KW-0012">Acyltransferase</keyword>
<dbReference type="EMBL" id="UHDS01000001">
    <property type="protein sequence ID" value="SUM55054.1"/>
    <property type="molecule type" value="Genomic_DNA"/>
</dbReference>
<organism evidence="6 8">
    <name type="scientific">Staphylococcus nepalensis</name>
    <dbReference type="NCBI Taxonomy" id="214473"/>
    <lineage>
        <taxon>Bacteria</taxon>
        <taxon>Bacillati</taxon>
        <taxon>Bacillota</taxon>
        <taxon>Bacilli</taxon>
        <taxon>Bacillales</taxon>
        <taxon>Staphylococcaceae</taxon>
        <taxon>Staphylococcus</taxon>
    </lineage>
</organism>
<evidence type="ECO:0000256" key="2">
    <source>
        <dbReference type="ARBA" id="ARBA00022679"/>
    </source>
</evidence>
<dbReference type="Proteomes" id="UP000240400">
    <property type="component" value="Unassembled WGS sequence"/>
</dbReference>